<organism evidence="13 14">
    <name type="scientific">Zhengella mangrovi</name>
    <dbReference type="NCBI Taxonomy" id="1982044"/>
    <lineage>
        <taxon>Bacteria</taxon>
        <taxon>Pseudomonadati</taxon>
        <taxon>Pseudomonadota</taxon>
        <taxon>Alphaproteobacteria</taxon>
        <taxon>Hyphomicrobiales</taxon>
        <taxon>Notoacmeibacteraceae</taxon>
        <taxon>Zhengella</taxon>
    </lineage>
</organism>
<comment type="caution">
    <text evidence="13">The sequence shown here is derived from an EMBL/GenBank/DDBJ whole genome shotgun (WGS) entry which is preliminary data.</text>
</comment>
<comment type="pathway">
    <text evidence="11">Sulfur metabolism; glutathione metabolism.</text>
</comment>
<dbReference type="PANTHER" id="PTHR43199:SF1">
    <property type="entry name" value="GLUTATHIONE HYDROLASE PROENZYME"/>
    <property type="match status" value="1"/>
</dbReference>
<feature type="active site" description="Nucleophile" evidence="9">
    <location>
        <position position="411"/>
    </location>
</feature>
<evidence type="ECO:0000256" key="7">
    <source>
        <dbReference type="ARBA" id="ARBA00023315"/>
    </source>
</evidence>
<dbReference type="InterPro" id="IPR043137">
    <property type="entry name" value="GGT_ssub_C"/>
</dbReference>
<evidence type="ECO:0000313" key="14">
    <source>
        <dbReference type="Proteomes" id="UP000221168"/>
    </source>
</evidence>
<dbReference type="GO" id="GO:0036374">
    <property type="term" value="F:glutathione hydrolase activity"/>
    <property type="evidence" value="ECO:0007669"/>
    <property type="project" value="UniProtKB-UniRule"/>
</dbReference>
<dbReference type="GO" id="GO:0006750">
    <property type="term" value="P:glutathione biosynthetic process"/>
    <property type="evidence" value="ECO:0007669"/>
    <property type="project" value="UniProtKB-KW"/>
</dbReference>
<dbReference type="GO" id="GO:0006751">
    <property type="term" value="P:glutathione catabolic process"/>
    <property type="evidence" value="ECO:0007669"/>
    <property type="project" value="UniProtKB-UniRule"/>
</dbReference>
<gene>
    <name evidence="13" type="primary">ggt</name>
    <name evidence="13" type="ORF">CSC94_21425</name>
</gene>
<feature type="binding site" evidence="10">
    <location>
        <position position="498"/>
    </location>
    <ligand>
        <name>L-glutamate</name>
        <dbReference type="ChEBI" id="CHEBI:29985"/>
    </ligand>
</feature>
<dbReference type="NCBIfam" id="TIGR00066">
    <property type="entry name" value="g_glut_trans"/>
    <property type="match status" value="1"/>
</dbReference>
<reference evidence="13 14" key="1">
    <citation type="submission" date="2017-10" db="EMBL/GenBank/DDBJ databases">
        <title>Sedimentibacterium mangrovi gen. nov., sp. nov., a novel member of family Phyllobacteriacea isolated from mangrove sediment.</title>
        <authorList>
            <person name="Liao H."/>
            <person name="Tian Y."/>
        </authorList>
    </citation>
    <scope>NUCLEOTIDE SEQUENCE [LARGE SCALE GENOMIC DNA]</scope>
    <source>
        <strain evidence="13 14">X9-2-2</strain>
    </source>
</reference>
<dbReference type="EMBL" id="PDVP01000019">
    <property type="protein sequence ID" value="PHP65084.1"/>
    <property type="molecule type" value="Genomic_DNA"/>
</dbReference>
<feature type="binding site" evidence="10">
    <location>
        <position position="120"/>
    </location>
    <ligand>
        <name>L-glutamate</name>
        <dbReference type="ChEBI" id="CHEBI:29985"/>
    </ligand>
</feature>
<dbReference type="GO" id="GO:0103068">
    <property type="term" value="F:leukotriene C4 gamma-glutamyl transferase activity"/>
    <property type="evidence" value="ECO:0007669"/>
    <property type="project" value="UniProtKB-EC"/>
</dbReference>
<name>A0A2G1QI04_9HYPH</name>
<dbReference type="RefSeq" id="WP_099308422.1">
    <property type="nucleotide sequence ID" value="NZ_PDVP01000019.1"/>
</dbReference>
<dbReference type="EC" id="3.4.19.13" evidence="11"/>
<dbReference type="InterPro" id="IPR000101">
    <property type="entry name" value="GGT_peptidase"/>
</dbReference>
<evidence type="ECO:0000256" key="6">
    <source>
        <dbReference type="ARBA" id="ARBA00023145"/>
    </source>
</evidence>
<dbReference type="Gene3D" id="1.10.246.130">
    <property type="match status" value="1"/>
</dbReference>
<dbReference type="PRINTS" id="PR01210">
    <property type="entry name" value="GGTRANSPTASE"/>
</dbReference>
<evidence type="ECO:0000256" key="12">
    <source>
        <dbReference type="SAM" id="SignalP"/>
    </source>
</evidence>
<keyword evidence="7 11" id="KW-0012">Acyltransferase</keyword>
<dbReference type="UniPathway" id="UPA00204"/>
<evidence type="ECO:0000256" key="11">
    <source>
        <dbReference type="RuleBase" id="RU368036"/>
    </source>
</evidence>
<keyword evidence="11" id="KW-0317">Glutathione biosynthesis</keyword>
<protein>
    <recommendedName>
        <fullName evidence="11">Glutathione hydrolase proenzyme</fullName>
        <ecNumber evidence="11">2.3.2.2</ecNumber>
        <ecNumber evidence="11">3.4.19.13</ecNumber>
    </recommendedName>
    <component>
        <recommendedName>
            <fullName evidence="11">Glutathione hydrolase large chain</fullName>
        </recommendedName>
    </component>
    <component>
        <recommendedName>
            <fullName evidence="11">Glutathione hydrolase small chain</fullName>
        </recommendedName>
    </component>
</protein>
<comment type="similarity">
    <text evidence="3 11">Belongs to the gamma-glutamyltransferase family.</text>
</comment>
<comment type="catalytic activity">
    <reaction evidence="8 11">
        <text>an N-terminal (5-L-glutamyl)-[peptide] + an alpha-amino acid = 5-L-glutamyl amino acid + an N-terminal L-alpha-aminoacyl-[peptide]</text>
        <dbReference type="Rhea" id="RHEA:23904"/>
        <dbReference type="Rhea" id="RHEA-COMP:9780"/>
        <dbReference type="Rhea" id="RHEA-COMP:9795"/>
        <dbReference type="ChEBI" id="CHEBI:77644"/>
        <dbReference type="ChEBI" id="CHEBI:78597"/>
        <dbReference type="ChEBI" id="CHEBI:78599"/>
        <dbReference type="ChEBI" id="CHEBI:78608"/>
        <dbReference type="EC" id="2.3.2.2"/>
    </reaction>
</comment>
<dbReference type="OrthoDB" id="9781342at2"/>
<dbReference type="InterPro" id="IPR043138">
    <property type="entry name" value="GGT_lsub"/>
</dbReference>
<evidence type="ECO:0000256" key="8">
    <source>
        <dbReference type="ARBA" id="ARBA00047417"/>
    </source>
</evidence>
<comment type="PTM">
    <text evidence="11">Cleaved by autocatalysis into a large and a small subunit.</text>
</comment>
<feature type="binding site" evidence="10">
    <location>
        <position position="451"/>
    </location>
    <ligand>
        <name>L-glutamate</name>
        <dbReference type="ChEBI" id="CHEBI:29985"/>
    </ligand>
</feature>
<dbReference type="PANTHER" id="PTHR43199">
    <property type="entry name" value="GLUTATHIONE HYDROLASE"/>
    <property type="match status" value="1"/>
</dbReference>
<dbReference type="AlphaFoldDB" id="A0A2G1QI04"/>
<accession>A0A2G1QI04</accession>
<feature type="binding site" evidence="10">
    <location>
        <begin position="476"/>
        <end position="477"/>
    </location>
    <ligand>
        <name>L-glutamate</name>
        <dbReference type="ChEBI" id="CHEBI:29985"/>
    </ligand>
</feature>
<dbReference type="Gene3D" id="3.60.20.40">
    <property type="match status" value="1"/>
</dbReference>
<feature type="chain" id="PRO_5013652725" description="Glutathione hydrolase proenzyme" evidence="12">
    <location>
        <begin position="29"/>
        <end position="593"/>
    </location>
</feature>
<dbReference type="EC" id="2.3.2.2" evidence="11"/>
<evidence type="ECO:0000256" key="2">
    <source>
        <dbReference type="ARBA" id="ARBA00001089"/>
    </source>
</evidence>
<keyword evidence="12" id="KW-0732">Signal</keyword>
<dbReference type="SUPFAM" id="SSF56235">
    <property type="entry name" value="N-terminal nucleophile aminohydrolases (Ntn hydrolases)"/>
    <property type="match status" value="1"/>
</dbReference>
<evidence type="ECO:0000256" key="1">
    <source>
        <dbReference type="ARBA" id="ARBA00001049"/>
    </source>
</evidence>
<dbReference type="InterPro" id="IPR029055">
    <property type="entry name" value="Ntn_hydrolases_N"/>
</dbReference>
<keyword evidence="14" id="KW-1185">Reference proteome</keyword>
<evidence type="ECO:0000256" key="10">
    <source>
        <dbReference type="PIRSR" id="PIRSR600101-2"/>
    </source>
</evidence>
<evidence type="ECO:0000256" key="5">
    <source>
        <dbReference type="ARBA" id="ARBA00022801"/>
    </source>
</evidence>
<keyword evidence="4 11" id="KW-0808">Transferase</keyword>
<proteinExistence type="inferred from homology"/>
<evidence type="ECO:0000256" key="3">
    <source>
        <dbReference type="ARBA" id="ARBA00009381"/>
    </source>
</evidence>
<comment type="catalytic activity">
    <reaction evidence="1 11">
        <text>an S-substituted glutathione + H2O = an S-substituted L-cysteinylglycine + L-glutamate</text>
        <dbReference type="Rhea" id="RHEA:59468"/>
        <dbReference type="ChEBI" id="CHEBI:15377"/>
        <dbReference type="ChEBI" id="CHEBI:29985"/>
        <dbReference type="ChEBI" id="CHEBI:90779"/>
        <dbReference type="ChEBI" id="CHEBI:143103"/>
        <dbReference type="EC" id="3.4.19.13"/>
    </reaction>
</comment>
<comment type="subunit">
    <text evidence="11">This enzyme consists of two polypeptide chains, which are synthesized in precursor form from a single polypeptide.</text>
</comment>
<evidence type="ECO:0000313" key="13">
    <source>
        <dbReference type="EMBL" id="PHP65084.1"/>
    </source>
</evidence>
<sequence length="593" mass="61980">MQGLGPRTLVLAILVSLLLPAMASAQQAADTVQPETATAPVLASPADPVRGKAPMVVAANPLAARAGMDALAAGGSAIDAMIAVQTVLGLVEPQSSGIGGGAFLVYYDAATGKLTTIDGRETAPAAATADLFRQPDGKPMNFFDAVVGGRSVGVPGVVALMDLAHKAHGKRPWADNFAAAIAMAETGFAVSPRLAGLIAADRQRLEGQPTTRAYFFDSGGEPLKAGAVLKNHDYAESLRSIAQAGARAFCAEAIADRIVDAIRLHATNPGLMTIDDMKAYRAVERAAVCAPYRGFEVCGMGPPSSGALTIGQILGLLQPFDLAALGPEDPQAWRLIGDATRLAFADRGRFMADSDFVSMPKGLLDAGYLRDRSEQLRRDTALPGDAVKPGNPPWDKAELRRDGIDVSMPSTSHFVIVDADGNVVSMTSSVENGFGARLMAGGFLLNNQLTDFSFLPESADGETVANRVEPGKRPRSSMSPTIILKDGKPAFALGSPGGSRIIPYVANAIVALLDWKMNIQQAVALPHLTNRFGTYDIEQGTSAEALVNDLQALGYETAVRDLNSGLHGVAFTEDGLEGGADPRREGVALAPSR</sequence>
<keyword evidence="5 11" id="KW-0378">Hydrolase</keyword>
<evidence type="ECO:0000256" key="4">
    <source>
        <dbReference type="ARBA" id="ARBA00022679"/>
    </source>
</evidence>
<feature type="signal peptide" evidence="12">
    <location>
        <begin position="1"/>
        <end position="28"/>
    </location>
</feature>
<evidence type="ECO:0000256" key="9">
    <source>
        <dbReference type="PIRSR" id="PIRSR600101-1"/>
    </source>
</evidence>
<dbReference type="Pfam" id="PF01019">
    <property type="entry name" value="G_glu_transpept"/>
    <property type="match status" value="1"/>
</dbReference>
<dbReference type="InterPro" id="IPR051792">
    <property type="entry name" value="GGT_bact"/>
</dbReference>
<dbReference type="Proteomes" id="UP000221168">
    <property type="component" value="Unassembled WGS sequence"/>
</dbReference>
<keyword evidence="6 11" id="KW-0865">Zymogen</keyword>
<comment type="catalytic activity">
    <reaction evidence="2 11">
        <text>glutathione + H2O = L-cysteinylglycine + L-glutamate</text>
        <dbReference type="Rhea" id="RHEA:28807"/>
        <dbReference type="ChEBI" id="CHEBI:15377"/>
        <dbReference type="ChEBI" id="CHEBI:29985"/>
        <dbReference type="ChEBI" id="CHEBI:57925"/>
        <dbReference type="ChEBI" id="CHEBI:61694"/>
        <dbReference type="EC" id="3.4.19.13"/>
    </reaction>
</comment>